<dbReference type="Proteomes" id="UP000472971">
    <property type="component" value="Unassembled WGS sequence"/>
</dbReference>
<dbReference type="RefSeq" id="WP_163240401.1">
    <property type="nucleotide sequence ID" value="NZ_JAAIWN010000006.1"/>
</dbReference>
<keyword evidence="1" id="KW-0732">Signal</keyword>
<evidence type="ECO:0000313" key="3">
    <source>
        <dbReference type="EMBL" id="NEY80721.1"/>
    </source>
</evidence>
<accession>A0A6B3VYP1</accession>
<evidence type="ECO:0000313" key="2">
    <source>
        <dbReference type="EMBL" id="MBA4536353.1"/>
    </source>
</evidence>
<gene>
    <name evidence="3" type="ORF">G4D64_04115</name>
    <name evidence="2" type="ORF">H1Z61_04150</name>
</gene>
<organism evidence="3 4">
    <name type="scientific">Bacillus aquiflavi</name>
    <dbReference type="NCBI Taxonomy" id="2672567"/>
    <lineage>
        <taxon>Bacteria</taxon>
        <taxon>Bacillati</taxon>
        <taxon>Bacillota</taxon>
        <taxon>Bacilli</taxon>
        <taxon>Bacillales</taxon>
        <taxon>Bacillaceae</taxon>
        <taxon>Bacillus</taxon>
    </lineage>
</organism>
<name>A0A6B3VYP1_9BACI</name>
<dbReference type="EMBL" id="JAAIWN010000006">
    <property type="protein sequence ID" value="NEY80721.1"/>
    <property type="molecule type" value="Genomic_DNA"/>
</dbReference>
<dbReference type="EMBL" id="JACEIO010000006">
    <property type="protein sequence ID" value="MBA4536353.1"/>
    <property type="molecule type" value="Genomic_DNA"/>
</dbReference>
<dbReference type="PROSITE" id="PS51257">
    <property type="entry name" value="PROKAR_LIPOPROTEIN"/>
    <property type="match status" value="1"/>
</dbReference>
<evidence type="ECO:0000313" key="4">
    <source>
        <dbReference type="Proteomes" id="UP000472971"/>
    </source>
</evidence>
<dbReference type="Pfam" id="PF20316">
    <property type="entry name" value="DUF6612"/>
    <property type="match status" value="1"/>
</dbReference>
<feature type="signal peptide" evidence="1">
    <location>
        <begin position="1"/>
        <end position="18"/>
    </location>
</feature>
<evidence type="ECO:0000256" key="1">
    <source>
        <dbReference type="SAM" id="SignalP"/>
    </source>
</evidence>
<reference evidence="2 5" key="2">
    <citation type="submission" date="2020-07" db="EMBL/GenBank/DDBJ databases">
        <authorList>
            <person name="Feng H."/>
        </authorList>
    </citation>
    <scope>NUCLEOTIDE SEQUENCE [LARGE SCALE GENOMIC DNA]</scope>
    <source>
        <strain evidence="5">s-12</strain>
        <strain evidence="2">S-12</strain>
    </source>
</reference>
<evidence type="ECO:0000313" key="5">
    <source>
        <dbReference type="Proteomes" id="UP000570010"/>
    </source>
</evidence>
<comment type="caution">
    <text evidence="3">The sequence shown here is derived from an EMBL/GenBank/DDBJ whole genome shotgun (WGS) entry which is preliminary data.</text>
</comment>
<feature type="chain" id="PRO_5038310137" description="Lipoprotein" evidence="1">
    <location>
        <begin position="19"/>
        <end position="450"/>
    </location>
</feature>
<proteinExistence type="predicted"/>
<protein>
    <recommendedName>
        <fullName evidence="6">Lipoprotein</fullName>
    </recommendedName>
</protein>
<dbReference type="AlphaFoldDB" id="A0A6B3VYP1"/>
<evidence type="ECO:0008006" key="6">
    <source>
        <dbReference type="Google" id="ProtNLM"/>
    </source>
</evidence>
<dbReference type="Proteomes" id="UP000570010">
    <property type="component" value="Unassembled WGS sequence"/>
</dbReference>
<keyword evidence="4" id="KW-1185">Reference proteome</keyword>
<sequence length="450" mass="52060">MKKLVLPFLLVISIFTLAGCGQLTPKDLFDKVNNAHKDIESVEIKFTESSKTEDEDEKSTGIQKMDFKKDVSYIKFNEDDMILYKDKKETLLFYDGFELGLEEDEKKEYKNYLKYNKDRQKNQLAFLQQFDDKLFEKFELKEEKDTYILTYKGSKEDKKKLLEAMSSEYYKELSKKTKHEIVDVEVFDLTFKINKKTYLIEQYQYDQKFTEKLDGEESKYDRSTTYHYSKYNKVKDIKKPKETSADSGDDEKLTLSKEEQETYEKEAANYVSALIQATVYQNVDGYVENAPDTESQEEKVKSAEHQKSAFRSIYIENGKNTMQSVGAEVSDSQFETLADGFLNALSKTKYEIVGAKAEGNDSFVVTLKIEGFNDGKLISETQAPIQEQFQQGNLTEQEFVDKIMESLAQAYNGEITLEAPVEMDVNVIRNNDGTYIVALQDQYLGGFVQY</sequence>
<dbReference type="InterPro" id="IPR046720">
    <property type="entry name" value="DUF6612"/>
</dbReference>
<reference evidence="3 4" key="1">
    <citation type="submission" date="2020-02" db="EMBL/GenBank/DDBJ databases">
        <title>Bacillus aquiflavi sp. nov., isolated from yellow water of strong flavor Chinese baijiu in Yibin region of China.</title>
        <authorList>
            <person name="Xie J."/>
        </authorList>
    </citation>
    <scope>NUCLEOTIDE SEQUENCE [LARGE SCALE GENOMIC DNA]</scope>
    <source>
        <strain evidence="3 4">3H-10</strain>
    </source>
</reference>